<dbReference type="Proteomes" id="UP000319731">
    <property type="component" value="Unassembled WGS sequence"/>
</dbReference>
<dbReference type="GeneID" id="42002393"/>
<dbReference type="GO" id="GO:0005829">
    <property type="term" value="C:cytosol"/>
    <property type="evidence" value="ECO:0007669"/>
    <property type="project" value="TreeGrafter"/>
</dbReference>
<dbReference type="CDD" id="cd17961">
    <property type="entry name" value="DEADc_DDX56"/>
    <property type="match status" value="1"/>
</dbReference>
<feature type="domain" description="Helicase C-terminal" evidence="12">
    <location>
        <begin position="240"/>
        <end position="491"/>
    </location>
</feature>
<evidence type="ECO:0000259" key="12">
    <source>
        <dbReference type="PROSITE" id="PS51194"/>
    </source>
</evidence>
<feature type="compositionally biased region" description="Gly residues" evidence="10">
    <location>
        <begin position="604"/>
        <end position="619"/>
    </location>
</feature>
<dbReference type="PROSITE" id="PS51194">
    <property type="entry name" value="HELICASE_CTER"/>
    <property type="match status" value="1"/>
</dbReference>
<comment type="catalytic activity">
    <reaction evidence="8">
        <text>ATP + H2O = ADP + phosphate + H(+)</text>
        <dbReference type="Rhea" id="RHEA:13065"/>
        <dbReference type="ChEBI" id="CHEBI:15377"/>
        <dbReference type="ChEBI" id="CHEBI:15378"/>
        <dbReference type="ChEBI" id="CHEBI:30616"/>
        <dbReference type="ChEBI" id="CHEBI:43474"/>
        <dbReference type="ChEBI" id="CHEBI:456216"/>
        <dbReference type="EC" id="3.6.4.13"/>
    </reaction>
</comment>
<dbReference type="PANTHER" id="PTHR47959:SF21">
    <property type="entry name" value="DEAD-BOX HELICASE 56"/>
    <property type="match status" value="1"/>
</dbReference>
<dbReference type="Pfam" id="PF00271">
    <property type="entry name" value="Helicase_C"/>
    <property type="match status" value="1"/>
</dbReference>
<feature type="domain" description="DEAD-box RNA helicase Q" evidence="13">
    <location>
        <begin position="12"/>
        <end position="40"/>
    </location>
</feature>
<sequence>MSMKSSLIDAQVTFESLDLDARLLRAVAKLGFEHPTLVQAKAIPLALQAGRDILARARTGSGKTAAYCLPVLQKVLASKESLPADASNRACTRALILVPTRELAEQVTKHILDLTTYCREEITVVNLAGTANASVASQTPLLSERPDVIVATPSRVLAHIRAQSLDLKTSLESLVIDEADLILSYGYDEDMRALLPLLPAICQSYLMSATMTSDVSALKQLVLRNPAILKLEEGKDEQDLLTQYFVKCAKEEDKFLLMYFTLKLKLHPFGSGKCIVFVSDTERAYRLRLFLEQFGIRACATCPELPAKSRYHIVEEFNRGVYDYLVAADAGIEEDEVVVAPTEEETKGLDQDIVIPAVGEESTIQPETEPTITPPQPQSDDIIPDDDMPIPSNGTTNKKRKRANAGEEHGVSRGIDFRNVQAVINFDLPSSTRSYKHRVGRTARGVGNQGFAMSFIVGDDGLEHQRGSKASMKQDDEAVFAKIQRKEEKLGRTINPYTFDMAQVDAFRYRAQDAIRAVTRAAVKEARLKDLKTEIMNSGRLKAHFEDHPSDLAALRHDRPLHPAKVQPHLRHVPEYLLPKRQTSSGATTVGSSTTYRPHRGRGGPRGGRGGGGRGGSRGGSNPLYRF</sequence>
<dbReference type="InterPro" id="IPR001650">
    <property type="entry name" value="Helicase_C-like"/>
</dbReference>
<evidence type="ECO:0000256" key="5">
    <source>
        <dbReference type="ARBA" id="ARBA00022840"/>
    </source>
</evidence>
<dbReference type="GO" id="GO:0016787">
    <property type="term" value="F:hydrolase activity"/>
    <property type="evidence" value="ECO:0007669"/>
    <property type="project" value="UniProtKB-KW"/>
</dbReference>
<gene>
    <name evidence="14" type="ORF">SmJEL517_g01168</name>
</gene>
<dbReference type="PANTHER" id="PTHR47959">
    <property type="entry name" value="ATP-DEPENDENT RNA HELICASE RHLE-RELATED"/>
    <property type="match status" value="1"/>
</dbReference>
<dbReference type="EMBL" id="QEAO01000004">
    <property type="protein sequence ID" value="TPX36728.1"/>
    <property type="molecule type" value="Genomic_DNA"/>
</dbReference>
<keyword evidence="3" id="KW-0378">Hydrolase</keyword>
<evidence type="ECO:0000256" key="6">
    <source>
        <dbReference type="ARBA" id="ARBA00022884"/>
    </source>
</evidence>
<comment type="caution">
    <text evidence="14">The sequence shown here is derived from an EMBL/GenBank/DDBJ whole genome shotgun (WGS) entry which is preliminary data.</text>
</comment>
<dbReference type="PROSITE" id="PS51195">
    <property type="entry name" value="Q_MOTIF"/>
    <property type="match status" value="1"/>
</dbReference>
<keyword evidence="6" id="KW-0694">RNA-binding</keyword>
<dbReference type="OrthoDB" id="1191041at2759"/>
<dbReference type="InterPro" id="IPR011545">
    <property type="entry name" value="DEAD/DEAH_box_helicase_dom"/>
</dbReference>
<dbReference type="GO" id="GO:0003724">
    <property type="term" value="F:RNA helicase activity"/>
    <property type="evidence" value="ECO:0007669"/>
    <property type="project" value="UniProtKB-EC"/>
</dbReference>
<keyword evidence="15" id="KW-1185">Reference proteome</keyword>
<dbReference type="InterPro" id="IPR050079">
    <property type="entry name" value="DEAD_box_RNA_helicase"/>
</dbReference>
<comment type="similarity">
    <text evidence="7">Belongs to the DEAD box helicase family. DDX56/DBP9 subfamily.</text>
</comment>
<dbReference type="Gene3D" id="3.40.50.300">
    <property type="entry name" value="P-loop containing nucleotide triphosphate hydrolases"/>
    <property type="match status" value="2"/>
</dbReference>
<dbReference type="InterPro" id="IPR014001">
    <property type="entry name" value="Helicase_ATP-bd"/>
</dbReference>
<evidence type="ECO:0000256" key="2">
    <source>
        <dbReference type="ARBA" id="ARBA00022741"/>
    </source>
</evidence>
<evidence type="ECO:0000256" key="9">
    <source>
        <dbReference type="PROSITE-ProRule" id="PRU00552"/>
    </source>
</evidence>
<name>A0A507CBL7_9FUNG</name>
<feature type="compositionally biased region" description="Low complexity" evidence="10">
    <location>
        <begin position="361"/>
        <end position="371"/>
    </location>
</feature>
<dbReference type="PROSITE" id="PS51192">
    <property type="entry name" value="HELICASE_ATP_BIND_1"/>
    <property type="match status" value="1"/>
</dbReference>
<accession>A0A507CBL7</accession>
<dbReference type="SMART" id="SM00487">
    <property type="entry name" value="DEXDc"/>
    <property type="match status" value="1"/>
</dbReference>
<evidence type="ECO:0000256" key="4">
    <source>
        <dbReference type="ARBA" id="ARBA00022806"/>
    </source>
</evidence>
<evidence type="ECO:0000256" key="1">
    <source>
        <dbReference type="ARBA" id="ARBA00012552"/>
    </source>
</evidence>
<feature type="region of interest" description="Disordered" evidence="10">
    <location>
        <begin position="576"/>
        <end position="627"/>
    </location>
</feature>
<dbReference type="RefSeq" id="XP_031026942.1">
    <property type="nucleotide sequence ID" value="XM_031167096.1"/>
</dbReference>
<feature type="compositionally biased region" description="Low complexity" evidence="10">
    <location>
        <begin position="583"/>
        <end position="595"/>
    </location>
</feature>
<proteinExistence type="inferred from homology"/>
<evidence type="ECO:0000256" key="8">
    <source>
        <dbReference type="ARBA" id="ARBA00047984"/>
    </source>
</evidence>
<evidence type="ECO:0000256" key="10">
    <source>
        <dbReference type="SAM" id="MobiDB-lite"/>
    </source>
</evidence>
<protein>
    <recommendedName>
        <fullName evidence="1">RNA helicase</fullName>
        <ecNumber evidence="1">3.6.4.13</ecNumber>
    </recommendedName>
</protein>
<dbReference type="EC" id="3.6.4.13" evidence="1"/>
<dbReference type="SUPFAM" id="SSF52540">
    <property type="entry name" value="P-loop containing nucleoside triphosphate hydrolases"/>
    <property type="match status" value="2"/>
</dbReference>
<dbReference type="GO" id="GO:0003723">
    <property type="term" value="F:RNA binding"/>
    <property type="evidence" value="ECO:0007669"/>
    <property type="project" value="UniProtKB-KW"/>
</dbReference>
<keyword evidence="5" id="KW-0067">ATP-binding</keyword>
<evidence type="ECO:0000256" key="3">
    <source>
        <dbReference type="ARBA" id="ARBA00022801"/>
    </source>
</evidence>
<dbReference type="InterPro" id="IPR014014">
    <property type="entry name" value="RNA_helicase_DEAD_Q_motif"/>
</dbReference>
<dbReference type="Pfam" id="PF00270">
    <property type="entry name" value="DEAD"/>
    <property type="match status" value="1"/>
</dbReference>
<keyword evidence="4" id="KW-0347">Helicase</keyword>
<dbReference type="CDD" id="cd18787">
    <property type="entry name" value="SF2_C_DEAD"/>
    <property type="match status" value="1"/>
</dbReference>
<dbReference type="SMART" id="SM00490">
    <property type="entry name" value="HELICc"/>
    <property type="match status" value="1"/>
</dbReference>
<evidence type="ECO:0000259" key="11">
    <source>
        <dbReference type="PROSITE" id="PS51192"/>
    </source>
</evidence>
<evidence type="ECO:0000256" key="7">
    <source>
        <dbReference type="ARBA" id="ARBA00038041"/>
    </source>
</evidence>
<evidence type="ECO:0000259" key="13">
    <source>
        <dbReference type="PROSITE" id="PS51195"/>
    </source>
</evidence>
<dbReference type="STRING" id="1806994.A0A507CBL7"/>
<feature type="region of interest" description="Disordered" evidence="10">
    <location>
        <begin position="361"/>
        <end position="409"/>
    </location>
</feature>
<keyword evidence="2" id="KW-0547">Nucleotide-binding</keyword>
<dbReference type="GO" id="GO:0005524">
    <property type="term" value="F:ATP binding"/>
    <property type="evidence" value="ECO:0007669"/>
    <property type="project" value="UniProtKB-KW"/>
</dbReference>
<evidence type="ECO:0000313" key="14">
    <source>
        <dbReference type="EMBL" id="TPX36728.1"/>
    </source>
</evidence>
<dbReference type="AlphaFoldDB" id="A0A507CBL7"/>
<organism evidence="14 15">
    <name type="scientific">Synchytrium microbalum</name>
    <dbReference type="NCBI Taxonomy" id="1806994"/>
    <lineage>
        <taxon>Eukaryota</taxon>
        <taxon>Fungi</taxon>
        <taxon>Fungi incertae sedis</taxon>
        <taxon>Chytridiomycota</taxon>
        <taxon>Chytridiomycota incertae sedis</taxon>
        <taxon>Chytridiomycetes</taxon>
        <taxon>Synchytriales</taxon>
        <taxon>Synchytriaceae</taxon>
        <taxon>Synchytrium</taxon>
    </lineage>
</organism>
<feature type="short sequence motif" description="Q motif" evidence="9">
    <location>
        <begin position="12"/>
        <end position="40"/>
    </location>
</feature>
<reference evidence="14 15" key="1">
    <citation type="journal article" date="2019" name="Sci. Rep.">
        <title>Comparative genomics of chytrid fungi reveal insights into the obligate biotrophic and pathogenic lifestyle of Synchytrium endobioticum.</title>
        <authorList>
            <person name="van de Vossenberg B.T.L.H."/>
            <person name="Warris S."/>
            <person name="Nguyen H.D.T."/>
            <person name="van Gent-Pelzer M.P.E."/>
            <person name="Joly D.L."/>
            <person name="van de Geest H.C."/>
            <person name="Bonants P.J.M."/>
            <person name="Smith D.S."/>
            <person name="Levesque C.A."/>
            <person name="van der Lee T.A.J."/>
        </authorList>
    </citation>
    <scope>NUCLEOTIDE SEQUENCE [LARGE SCALE GENOMIC DNA]</scope>
    <source>
        <strain evidence="14 15">JEL517</strain>
    </source>
</reference>
<feature type="domain" description="Helicase ATP-binding" evidence="11">
    <location>
        <begin position="44"/>
        <end position="229"/>
    </location>
</feature>
<evidence type="ECO:0000313" key="15">
    <source>
        <dbReference type="Proteomes" id="UP000319731"/>
    </source>
</evidence>
<dbReference type="InterPro" id="IPR027417">
    <property type="entry name" value="P-loop_NTPase"/>
</dbReference>